<comment type="caution">
    <text evidence="1">The sequence shown here is derived from an EMBL/GenBank/DDBJ whole genome shotgun (WGS) entry which is preliminary data.</text>
</comment>
<evidence type="ECO:0000313" key="2">
    <source>
        <dbReference type="Proteomes" id="UP000054742"/>
    </source>
</evidence>
<dbReference type="Proteomes" id="UP000054742">
    <property type="component" value="Unassembled WGS sequence"/>
</dbReference>
<dbReference type="STRING" id="29422.Lbru_2410"/>
<dbReference type="OrthoDB" id="9814727at2"/>
<dbReference type="PATRIC" id="fig|29422.6.peg.2567"/>
<dbReference type="InterPro" id="IPR021969">
    <property type="entry name" value="DUF3579"/>
</dbReference>
<dbReference type="Pfam" id="PF12112">
    <property type="entry name" value="DUF3579"/>
    <property type="match status" value="1"/>
</dbReference>
<proteinExistence type="predicted"/>
<name>A0A0W0S3Q3_9GAMM</name>
<reference evidence="1 2" key="1">
    <citation type="submission" date="2015-11" db="EMBL/GenBank/DDBJ databases">
        <title>Genomic analysis of 38 Legionella species identifies large and diverse effector repertoires.</title>
        <authorList>
            <person name="Burstein D."/>
            <person name="Amaro F."/>
            <person name="Zusman T."/>
            <person name="Lifshitz Z."/>
            <person name="Cohen O."/>
            <person name="Gilbert J.A."/>
            <person name="Pupko T."/>
            <person name="Shuman H.A."/>
            <person name="Segal G."/>
        </authorList>
    </citation>
    <scope>NUCLEOTIDE SEQUENCE [LARGE SCALE GENOMIC DNA]</scope>
    <source>
        <strain evidence="1 2">ATCC 43878</strain>
    </source>
</reference>
<dbReference type="RefSeq" id="WP_058442395.1">
    <property type="nucleotide sequence ID" value="NZ_CAAAHU010000013.1"/>
</dbReference>
<dbReference type="Gene3D" id="3.30.70.2340">
    <property type="entry name" value="Uncharacterised protein PF12112 family, DUF3579"/>
    <property type="match status" value="1"/>
</dbReference>
<sequence length="93" mass="10467">MADPKTKQIVIEGVTEQGKPFRPSDWAERMSGTLASFKNRRIHYSPLLQPSINTEGYKCVLLDPKLKESSPQVYQAILDFAKANNLKICGEND</sequence>
<keyword evidence="2" id="KW-1185">Reference proteome</keyword>
<organism evidence="1 2">
    <name type="scientific">Legionella brunensis</name>
    <dbReference type="NCBI Taxonomy" id="29422"/>
    <lineage>
        <taxon>Bacteria</taxon>
        <taxon>Pseudomonadati</taxon>
        <taxon>Pseudomonadota</taxon>
        <taxon>Gammaproteobacteria</taxon>
        <taxon>Legionellales</taxon>
        <taxon>Legionellaceae</taxon>
        <taxon>Legionella</taxon>
    </lineage>
</organism>
<protein>
    <recommendedName>
        <fullName evidence="3">PhnO-related protein</fullName>
    </recommendedName>
</protein>
<gene>
    <name evidence="1" type="ORF">Lbru_2410</name>
</gene>
<dbReference type="AlphaFoldDB" id="A0A0W0S3Q3"/>
<dbReference type="EMBL" id="LNXV01000033">
    <property type="protein sequence ID" value="KTC78118.1"/>
    <property type="molecule type" value="Genomic_DNA"/>
</dbReference>
<evidence type="ECO:0008006" key="3">
    <source>
        <dbReference type="Google" id="ProtNLM"/>
    </source>
</evidence>
<evidence type="ECO:0000313" key="1">
    <source>
        <dbReference type="EMBL" id="KTC78118.1"/>
    </source>
</evidence>
<accession>A0A0W0S3Q3</accession>